<dbReference type="AlphaFoldDB" id="A0AAV7ZSV7"/>
<evidence type="ECO:0000313" key="5">
    <source>
        <dbReference type="Proteomes" id="UP001146793"/>
    </source>
</evidence>
<dbReference type="EMBL" id="JANTQA010000023">
    <property type="protein sequence ID" value="KAJ3443936.1"/>
    <property type="molecule type" value="Genomic_DNA"/>
</dbReference>
<dbReference type="PROSITE" id="PS50297">
    <property type="entry name" value="ANK_REP_REGION"/>
    <property type="match status" value="2"/>
</dbReference>
<dbReference type="InterPro" id="IPR002110">
    <property type="entry name" value="Ankyrin_rpt"/>
</dbReference>
<dbReference type="Pfam" id="PF13606">
    <property type="entry name" value="Ank_3"/>
    <property type="match status" value="2"/>
</dbReference>
<proteinExistence type="predicted"/>
<protein>
    <submittedName>
        <fullName evidence="4">Molting protein mlt-4</fullName>
    </submittedName>
</protein>
<dbReference type="SMART" id="SM00248">
    <property type="entry name" value="ANK"/>
    <property type="match status" value="5"/>
</dbReference>
<keyword evidence="1" id="KW-0677">Repeat</keyword>
<dbReference type="Proteomes" id="UP001146793">
    <property type="component" value="Unassembled WGS sequence"/>
</dbReference>
<name>A0AAV7ZSV7_9EUKA</name>
<dbReference type="PROSITE" id="PS50088">
    <property type="entry name" value="ANK_REPEAT"/>
    <property type="match status" value="2"/>
</dbReference>
<evidence type="ECO:0000256" key="2">
    <source>
        <dbReference type="ARBA" id="ARBA00023043"/>
    </source>
</evidence>
<sequence length="334" mass="39269">MIKTLTSNDLDLLKKRTLKEIKEHFKLEKINYGSKNGFSPLNYVCRFNPDLEIIRYFLDNGSNVNEQTPKGFTSLHLICKFNPSLGIVKLLIEAGSDVNSQAKKDITPLHLLCKYSPNIEIINCLVQNGASVMSKTIYKWNAFHFAARFNPKLDLICCLIRHSHGINTFNNHHQTPLHLLCFNNKIEDGVVEYLIEKGANLELQNGKTPLILAKEEQNVIVEQKISDYLELEFEKQFSIENKHFPNKYEKLIKKIYKTDEETKKLKNEKIIIKKENDGIQETIKERKKIYTKDYKHSRNRNKQLSKIYKQLRQHKLLIEQQKLEQMRKKEKRKL</sequence>
<reference evidence="4" key="1">
    <citation type="submission" date="2022-08" db="EMBL/GenBank/DDBJ databases">
        <title>Novel sulphate-reducing endosymbionts in the free-living metamonad Anaeramoeba.</title>
        <authorList>
            <person name="Jerlstrom-Hultqvist J."/>
            <person name="Cepicka I."/>
            <person name="Gallot-Lavallee L."/>
            <person name="Salas-Leiva D."/>
            <person name="Curtis B.A."/>
            <person name="Zahonova K."/>
            <person name="Pipaliya S."/>
            <person name="Dacks J."/>
            <person name="Roger A.J."/>
        </authorList>
    </citation>
    <scope>NUCLEOTIDE SEQUENCE</scope>
    <source>
        <strain evidence="4">Busselton2</strain>
    </source>
</reference>
<accession>A0AAV7ZSV7</accession>
<feature type="repeat" description="ANK" evidence="3">
    <location>
        <begin position="172"/>
        <end position="206"/>
    </location>
</feature>
<dbReference type="Gene3D" id="1.25.40.20">
    <property type="entry name" value="Ankyrin repeat-containing domain"/>
    <property type="match status" value="2"/>
</dbReference>
<evidence type="ECO:0000256" key="1">
    <source>
        <dbReference type="ARBA" id="ARBA00022737"/>
    </source>
</evidence>
<organism evidence="4 5">
    <name type="scientific">Anaeramoeba flamelloides</name>
    <dbReference type="NCBI Taxonomy" id="1746091"/>
    <lineage>
        <taxon>Eukaryota</taxon>
        <taxon>Metamonada</taxon>
        <taxon>Anaeramoebidae</taxon>
        <taxon>Anaeramoeba</taxon>
    </lineage>
</organism>
<gene>
    <name evidence="4" type="ORF">M0812_09784</name>
</gene>
<feature type="repeat" description="ANK" evidence="3">
    <location>
        <begin position="70"/>
        <end position="103"/>
    </location>
</feature>
<keyword evidence="2 3" id="KW-0040">ANK repeat</keyword>
<dbReference type="Pfam" id="PF12796">
    <property type="entry name" value="Ank_2"/>
    <property type="match status" value="1"/>
</dbReference>
<dbReference type="PANTHER" id="PTHR24198:SF165">
    <property type="entry name" value="ANKYRIN REPEAT-CONTAINING PROTEIN-RELATED"/>
    <property type="match status" value="1"/>
</dbReference>
<dbReference type="InterPro" id="IPR036770">
    <property type="entry name" value="Ankyrin_rpt-contain_sf"/>
</dbReference>
<dbReference type="SUPFAM" id="SSF48403">
    <property type="entry name" value="Ankyrin repeat"/>
    <property type="match status" value="1"/>
</dbReference>
<dbReference type="PANTHER" id="PTHR24198">
    <property type="entry name" value="ANKYRIN REPEAT AND PROTEIN KINASE DOMAIN-CONTAINING PROTEIN"/>
    <property type="match status" value="1"/>
</dbReference>
<evidence type="ECO:0000313" key="4">
    <source>
        <dbReference type="EMBL" id="KAJ3443936.1"/>
    </source>
</evidence>
<evidence type="ECO:0000256" key="3">
    <source>
        <dbReference type="PROSITE-ProRule" id="PRU00023"/>
    </source>
</evidence>
<comment type="caution">
    <text evidence="4">The sequence shown here is derived from an EMBL/GenBank/DDBJ whole genome shotgun (WGS) entry which is preliminary data.</text>
</comment>